<feature type="domain" description="TonB-dependent receptor plug" evidence="2">
    <location>
        <begin position="55"/>
        <end position="138"/>
    </location>
</feature>
<dbReference type="Pfam" id="PF07715">
    <property type="entry name" value="Plug"/>
    <property type="match status" value="1"/>
</dbReference>
<dbReference type="RefSeq" id="WP_129132216.1">
    <property type="nucleotide sequence ID" value="NZ_SDHW01000006.1"/>
</dbReference>
<evidence type="ECO:0000313" key="3">
    <source>
        <dbReference type="EMBL" id="RXK58415.1"/>
    </source>
</evidence>
<evidence type="ECO:0000256" key="1">
    <source>
        <dbReference type="SAM" id="SignalP"/>
    </source>
</evidence>
<accession>A0A4Q1CEY4</accession>
<evidence type="ECO:0000259" key="2">
    <source>
        <dbReference type="Pfam" id="PF07715"/>
    </source>
</evidence>
<dbReference type="InterPro" id="IPR037066">
    <property type="entry name" value="Plug_dom_sf"/>
</dbReference>
<organism evidence="3 4">
    <name type="scientific">Lacibacter luteus</name>
    <dbReference type="NCBI Taxonomy" id="2508719"/>
    <lineage>
        <taxon>Bacteria</taxon>
        <taxon>Pseudomonadati</taxon>
        <taxon>Bacteroidota</taxon>
        <taxon>Chitinophagia</taxon>
        <taxon>Chitinophagales</taxon>
        <taxon>Chitinophagaceae</taxon>
        <taxon>Lacibacter</taxon>
    </lineage>
</organism>
<dbReference type="Gene3D" id="2.170.130.10">
    <property type="entry name" value="TonB-dependent receptor, plug domain"/>
    <property type="match status" value="1"/>
</dbReference>
<protein>
    <recommendedName>
        <fullName evidence="2">TonB-dependent receptor plug domain-containing protein</fullName>
    </recommendedName>
</protein>
<gene>
    <name evidence="3" type="ORF">ESA94_17400</name>
</gene>
<dbReference type="InterPro" id="IPR012910">
    <property type="entry name" value="Plug_dom"/>
</dbReference>
<dbReference type="SUPFAM" id="SSF56935">
    <property type="entry name" value="Porins"/>
    <property type="match status" value="1"/>
</dbReference>
<feature type="chain" id="PRO_5020585932" description="TonB-dependent receptor plug domain-containing protein" evidence="1">
    <location>
        <begin position="20"/>
        <end position="149"/>
    </location>
</feature>
<proteinExistence type="predicted"/>
<dbReference type="OrthoDB" id="679547at2"/>
<dbReference type="AlphaFoldDB" id="A0A4Q1CEY4"/>
<feature type="signal peptide" evidence="1">
    <location>
        <begin position="1"/>
        <end position="19"/>
    </location>
</feature>
<evidence type="ECO:0000313" key="4">
    <source>
        <dbReference type="Proteomes" id="UP000290204"/>
    </source>
</evidence>
<name>A0A4Q1CEY4_9BACT</name>
<reference evidence="3 4" key="1">
    <citation type="submission" date="2019-01" db="EMBL/GenBank/DDBJ databases">
        <title>Lacibacter sp. strain TTM-7.</title>
        <authorList>
            <person name="Chen W.-M."/>
        </authorList>
    </citation>
    <scope>NUCLEOTIDE SEQUENCE [LARGE SCALE GENOMIC DNA]</scope>
    <source>
        <strain evidence="3 4">TTM-7</strain>
    </source>
</reference>
<keyword evidence="4" id="KW-1185">Reference proteome</keyword>
<keyword evidence="1" id="KW-0732">Signal</keyword>
<sequence length="149" mass="16376">MKKQILLLLLVASAVLTQAQVYRSKQTITREEQLNEQYCSSLFKTAHGTIFDFTDEVTAQGFTNVLQWLQGRVAGLTIYTTRTGVTLPFIRNQLATVFIDEMPVEHAYAGIINPADIAMIKIIKGPFGGNMLYGSGGAVAIYTLRGDEG</sequence>
<comment type="caution">
    <text evidence="3">The sequence shown here is derived from an EMBL/GenBank/DDBJ whole genome shotgun (WGS) entry which is preliminary data.</text>
</comment>
<dbReference type="EMBL" id="SDHW01000006">
    <property type="protein sequence ID" value="RXK58415.1"/>
    <property type="molecule type" value="Genomic_DNA"/>
</dbReference>
<dbReference type="Proteomes" id="UP000290204">
    <property type="component" value="Unassembled WGS sequence"/>
</dbReference>